<evidence type="ECO:0000256" key="3">
    <source>
        <dbReference type="ARBA" id="ARBA00023002"/>
    </source>
</evidence>
<name>A0A2T2N290_CORCC</name>
<keyword evidence="2" id="KW-0521">NADP</keyword>
<dbReference type="EMBL" id="KZ678155">
    <property type="protein sequence ID" value="PSN59524.1"/>
    <property type="molecule type" value="Genomic_DNA"/>
</dbReference>
<organism evidence="4 5">
    <name type="scientific">Corynespora cassiicola Philippines</name>
    <dbReference type="NCBI Taxonomy" id="1448308"/>
    <lineage>
        <taxon>Eukaryota</taxon>
        <taxon>Fungi</taxon>
        <taxon>Dikarya</taxon>
        <taxon>Ascomycota</taxon>
        <taxon>Pezizomycotina</taxon>
        <taxon>Dothideomycetes</taxon>
        <taxon>Pleosporomycetidae</taxon>
        <taxon>Pleosporales</taxon>
        <taxon>Corynesporascaceae</taxon>
        <taxon>Corynespora</taxon>
    </lineage>
</organism>
<evidence type="ECO:0000313" key="4">
    <source>
        <dbReference type="EMBL" id="PSN59524.1"/>
    </source>
</evidence>
<accession>A0A2T2N290</accession>
<keyword evidence="3" id="KW-0560">Oxidoreductase</keyword>
<dbReference type="Gene3D" id="3.40.50.720">
    <property type="entry name" value="NAD(P)-binding Rossmann-like Domain"/>
    <property type="match status" value="1"/>
</dbReference>
<evidence type="ECO:0000256" key="2">
    <source>
        <dbReference type="ARBA" id="ARBA00022857"/>
    </source>
</evidence>
<keyword evidence="5" id="KW-1185">Reference proteome</keyword>
<dbReference type="Proteomes" id="UP000240883">
    <property type="component" value="Unassembled WGS sequence"/>
</dbReference>
<dbReference type="PRINTS" id="PR00081">
    <property type="entry name" value="GDHRDH"/>
</dbReference>
<dbReference type="SUPFAM" id="SSF51735">
    <property type="entry name" value="NAD(P)-binding Rossmann-fold domains"/>
    <property type="match status" value="1"/>
</dbReference>
<reference evidence="4 5" key="1">
    <citation type="journal article" date="2018" name="Front. Microbiol.">
        <title>Genome-Wide Analysis of Corynespora cassiicola Leaf Fall Disease Putative Effectors.</title>
        <authorList>
            <person name="Lopez D."/>
            <person name="Ribeiro S."/>
            <person name="Label P."/>
            <person name="Fumanal B."/>
            <person name="Venisse J.S."/>
            <person name="Kohler A."/>
            <person name="de Oliveira R.R."/>
            <person name="Labutti K."/>
            <person name="Lipzen A."/>
            <person name="Lail K."/>
            <person name="Bauer D."/>
            <person name="Ohm R.A."/>
            <person name="Barry K.W."/>
            <person name="Spatafora J."/>
            <person name="Grigoriev I.V."/>
            <person name="Martin F.M."/>
            <person name="Pujade-Renaud V."/>
        </authorList>
    </citation>
    <scope>NUCLEOTIDE SEQUENCE [LARGE SCALE GENOMIC DNA]</scope>
    <source>
        <strain evidence="4 5">Philippines</strain>
    </source>
</reference>
<dbReference type="PANTHER" id="PTHR43544:SF7">
    <property type="entry name" value="NADB-LER2"/>
    <property type="match status" value="1"/>
</dbReference>
<dbReference type="PANTHER" id="PTHR43544">
    <property type="entry name" value="SHORT-CHAIN DEHYDROGENASE/REDUCTASE"/>
    <property type="match status" value="1"/>
</dbReference>
<dbReference type="Pfam" id="PF00106">
    <property type="entry name" value="adh_short"/>
    <property type="match status" value="1"/>
</dbReference>
<evidence type="ECO:0000256" key="1">
    <source>
        <dbReference type="ARBA" id="ARBA00006484"/>
    </source>
</evidence>
<dbReference type="InterPro" id="IPR002347">
    <property type="entry name" value="SDR_fam"/>
</dbReference>
<proteinExistence type="inferred from homology"/>
<protein>
    <submittedName>
        <fullName evidence="4">NAD(P)-binding protein</fullName>
    </submittedName>
</protein>
<sequence>MASSTVVFVTGAGRGIGKGLTEAYLQRPNHIVVGSVRDSTSPSYDALKQTPAAQGSRLILVSLDASQLGDAAKAVQAAQEAGVSHVDIVIANAGISSTPGPLPQAALGEVVEALQVNSVAPIALYQAVLPLLEKSQKPIWISMSSAAGSIGNLEVHQAHYLLGYGISKAAMNFFTVAVHAAHPNIIAYAIHPGLVQTDLGNTGAKMQGMEKAPITLEDSCAKVIATADNATREGTSAKFLDIMTDGEFPW</sequence>
<dbReference type="GO" id="GO:0005737">
    <property type="term" value="C:cytoplasm"/>
    <property type="evidence" value="ECO:0007669"/>
    <property type="project" value="TreeGrafter"/>
</dbReference>
<dbReference type="InterPro" id="IPR036291">
    <property type="entry name" value="NAD(P)-bd_dom_sf"/>
</dbReference>
<dbReference type="AlphaFoldDB" id="A0A2T2N290"/>
<dbReference type="OrthoDB" id="9876299at2759"/>
<dbReference type="GO" id="GO:0016491">
    <property type="term" value="F:oxidoreductase activity"/>
    <property type="evidence" value="ECO:0007669"/>
    <property type="project" value="UniProtKB-KW"/>
</dbReference>
<evidence type="ECO:0000313" key="5">
    <source>
        <dbReference type="Proteomes" id="UP000240883"/>
    </source>
</evidence>
<comment type="similarity">
    <text evidence="1">Belongs to the short-chain dehydrogenases/reductases (SDR) family.</text>
</comment>
<gene>
    <name evidence="4" type="ORF">BS50DRAFT_229419</name>
</gene>
<dbReference type="InterPro" id="IPR051468">
    <property type="entry name" value="Fungal_SecMetab_SDRs"/>
</dbReference>